<evidence type="ECO:0000256" key="3">
    <source>
        <dbReference type="ARBA" id="ARBA00022670"/>
    </source>
</evidence>
<dbReference type="SMART" id="SM00464">
    <property type="entry name" value="LON"/>
    <property type="match status" value="1"/>
</dbReference>
<evidence type="ECO:0000256" key="13">
    <source>
        <dbReference type="PIRSR" id="PIRSR001174-2"/>
    </source>
</evidence>
<dbReference type="InterPro" id="IPR004815">
    <property type="entry name" value="Lon_bac/euk-typ"/>
</dbReference>
<evidence type="ECO:0000256" key="14">
    <source>
        <dbReference type="PROSITE-ProRule" id="PRU01122"/>
    </source>
</evidence>
<dbReference type="EMBL" id="CP025544">
    <property type="protein sequence ID" value="AXK60732.1"/>
    <property type="molecule type" value="Genomic_DNA"/>
</dbReference>
<evidence type="ECO:0000256" key="7">
    <source>
        <dbReference type="ARBA" id="ARBA00022840"/>
    </source>
</evidence>
<name>A0A345ZBR5_9BACT</name>
<dbReference type="GO" id="GO:0004176">
    <property type="term" value="F:ATP-dependent peptidase activity"/>
    <property type="evidence" value="ECO:0007669"/>
    <property type="project" value="UniProtKB-UniRule"/>
</dbReference>
<evidence type="ECO:0000313" key="19">
    <source>
        <dbReference type="Proteomes" id="UP000254834"/>
    </source>
</evidence>
<dbReference type="PROSITE" id="PS01046">
    <property type="entry name" value="LON_SER"/>
    <property type="match status" value="1"/>
</dbReference>
<evidence type="ECO:0000256" key="11">
    <source>
        <dbReference type="PIRNR" id="PIRNR001174"/>
    </source>
</evidence>
<reference evidence="18 19" key="1">
    <citation type="submission" date="2017-12" db="EMBL/GenBank/DDBJ databases">
        <title>Chromulinavorax destructans is a abundant pathogen of dominant heterotrophic picoflagllates.</title>
        <authorList>
            <person name="Deeg C.M."/>
            <person name="Zimmer M."/>
            <person name="Suttle C.A."/>
        </authorList>
    </citation>
    <scope>NUCLEOTIDE SEQUENCE [LARGE SCALE GENOMIC DNA]</scope>
    <source>
        <strain evidence="18 19">SeV1</strain>
    </source>
</reference>
<evidence type="ECO:0000256" key="2">
    <source>
        <dbReference type="ARBA" id="ARBA00022490"/>
    </source>
</evidence>
<dbReference type="PROSITE" id="PS51787">
    <property type="entry name" value="LON_N"/>
    <property type="match status" value="1"/>
</dbReference>
<dbReference type="Gene3D" id="3.40.50.300">
    <property type="entry name" value="P-loop containing nucleotide triphosphate hydrolases"/>
    <property type="match status" value="1"/>
</dbReference>
<dbReference type="FunFam" id="3.40.50.300:FF:000021">
    <property type="entry name" value="Lon protease homolog"/>
    <property type="match status" value="1"/>
</dbReference>
<dbReference type="InterPro" id="IPR008269">
    <property type="entry name" value="Lon_proteolytic"/>
</dbReference>
<dbReference type="SUPFAM" id="SSF52540">
    <property type="entry name" value="P-loop containing nucleoside triphosphate hydrolases"/>
    <property type="match status" value="1"/>
</dbReference>
<dbReference type="GO" id="GO:0016887">
    <property type="term" value="F:ATP hydrolysis activity"/>
    <property type="evidence" value="ECO:0007669"/>
    <property type="project" value="UniProtKB-UniRule"/>
</dbReference>
<dbReference type="HAMAP" id="MF_01973">
    <property type="entry name" value="lon_bact"/>
    <property type="match status" value="1"/>
</dbReference>
<feature type="domain" description="Lon N-terminal" evidence="17">
    <location>
        <begin position="18"/>
        <end position="214"/>
    </location>
</feature>
<keyword evidence="4 10" id="KW-0547">Nucleotide-binding</keyword>
<keyword evidence="2 10" id="KW-0963">Cytoplasm</keyword>
<dbReference type="InterPro" id="IPR027065">
    <property type="entry name" value="Lon_Prtase"/>
</dbReference>
<dbReference type="Gene3D" id="1.20.58.1480">
    <property type="match status" value="1"/>
</dbReference>
<proteinExistence type="evidence at transcript level"/>
<keyword evidence="19" id="KW-1185">Reference proteome</keyword>
<comment type="similarity">
    <text evidence="10 11 14 15">Belongs to the peptidase S16 family.</text>
</comment>
<dbReference type="Pfam" id="PF05362">
    <property type="entry name" value="Lon_C"/>
    <property type="match status" value="1"/>
</dbReference>
<comment type="catalytic activity">
    <reaction evidence="9 10 11 14">
        <text>Hydrolysis of proteins in presence of ATP.</text>
        <dbReference type="EC" id="3.4.21.53"/>
    </reaction>
</comment>
<dbReference type="CDD" id="cd19500">
    <property type="entry name" value="RecA-like_Lon"/>
    <property type="match status" value="1"/>
</dbReference>
<evidence type="ECO:0000313" key="18">
    <source>
        <dbReference type="EMBL" id="AXK60732.1"/>
    </source>
</evidence>
<dbReference type="InterPro" id="IPR014721">
    <property type="entry name" value="Ribsml_uS5_D2-typ_fold_subgr"/>
</dbReference>
<dbReference type="Gene3D" id="1.20.5.5270">
    <property type="match status" value="1"/>
</dbReference>
<evidence type="ECO:0000256" key="8">
    <source>
        <dbReference type="ARBA" id="ARBA00023016"/>
    </source>
</evidence>
<dbReference type="GO" id="GO:0006515">
    <property type="term" value="P:protein quality control for misfolded or incompletely synthesized proteins"/>
    <property type="evidence" value="ECO:0007669"/>
    <property type="project" value="UniProtKB-UniRule"/>
</dbReference>
<dbReference type="InterPro" id="IPR003111">
    <property type="entry name" value="Lon_prtase_N"/>
</dbReference>
<dbReference type="PROSITE" id="PS51786">
    <property type="entry name" value="LON_PROTEOLYTIC"/>
    <property type="match status" value="1"/>
</dbReference>
<dbReference type="Pfam" id="PF02190">
    <property type="entry name" value="LON_substr_bdg"/>
    <property type="match status" value="1"/>
</dbReference>
<dbReference type="InterPro" id="IPR054594">
    <property type="entry name" value="Lon_lid"/>
</dbReference>
<sequence length="782" mass="86842">METNIKNNSTKDIMAQTIPVVPAIDVIVFPHMIVPLLVIDERIIQGVNQAMSGQKLVLLLSAKSYDEEESPEIETENLYRIGTVASIMRVINVPEGGIKILIQGMCRAAVQTIQTTDGILSANIQPVEFTNKEDEETIALVKNIKEVSGQLSMTSQSFSPDFHTILIKMQNPEKIAEFILSHLDLETVKAQELLEQTNLNSLLEGIYQELHKEISVAQVQERIRNHTRDAINKSQNEFYLREQLKSIKKELGETDDDFEALRNELQAKTLPEKVKAEMEKQLSKLERISPDSMEATVTRNHIEWVLSLPWGVYTKDNLDIAHAKKVLDEDHYGLSEIKERILDFISIKNLKADGTSPILCFTGAPGVGKTSLGKSIARALGRNFYRVSLGGVKDESEIRGHRRTYVGAMPGRFIQGFKKAKSMNPVILIDELDKIGSDFRGDPSAAMLEVLDPQQNKEFHDNYLGIPFDLSDVLFIATSNDVSAISGPLRDRMEIIELSGYTTEEKINIAKKHLVQQAVADSGLQAENFVLNNETLGEIITGYTRESGVRNLAQQIKKLCSKAARSFVEKQEIISINNQNLELHLGPKRFMDELVHAKNMVGITNGLAWTSFGGEVLKIEALMMAGTGKLILTGQLGDVMKESAQAALSYARSHAQEFNISDDMFTKYDLHIHVPAGATPKDGPSAGITMLTSILSALTNRLIDASCAMTGELNLRGEVMPIGGVKEKLLAAKRNHMSSIILPEQNKHDYATIKEFTDGIDVIWVSHANEVMERVLLPHNLG</sequence>
<feature type="binding site" evidence="10 13">
    <location>
        <begin position="363"/>
        <end position="370"/>
    </location>
    <ligand>
        <name>ATP</name>
        <dbReference type="ChEBI" id="CHEBI:30616"/>
    </ligand>
</feature>
<evidence type="ECO:0000256" key="4">
    <source>
        <dbReference type="ARBA" id="ARBA00022741"/>
    </source>
</evidence>
<feature type="domain" description="Lon proteolytic" evidence="16">
    <location>
        <begin position="598"/>
        <end position="778"/>
    </location>
</feature>
<dbReference type="PRINTS" id="PR00830">
    <property type="entry name" value="ENDOLAPTASE"/>
</dbReference>
<dbReference type="Proteomes" id="UP000254834">
    <property type="component" value="Chromosome"/>
</dbReference>
<dbReference type="GO" id="GO:0034605">
    <property type="term" value="P:cellular response to heat"/>
    <property type="evidence" value="ECO:0007669"/>
    <property type="project" value="UniProtKB-UniRule"/>
</dbReference>
<dbReference type="GO" id="GO:0043565">
    <property type="term" value="F:sequence-specific DNA binding"/>
    <property type="evidence" value="ECO:0007669"/>
    <property type="project" value="UniProtKB-UniRule"/>
</dbReference>
<dbReference type="InterPro" id="IPR008268">
    <property type="entry name" value="Peptidase_S16_AS"/>
</dbReference>
<dbReference type="Gene3D" id="1.10.8.60">
    <property type="match status" value="1"/>
</dbReference>
<comment type="subunit">
    <text evidence="10 11">Homohexamer. Organized in a ring with a central cavity.</text>
</comment>
<keyword evidence="5 10" id="KW-0378">Hydrolase</keyword>
<evidence type="ECO:0000256" key="12">
    <source>
        <dbReference type="PIRSR" id="PIRSR001174-1"/>
    </source>
</evidence>
<dbReference type="InterPro" id="IPR020568">
    <property type="entry name" value="Ribosomal_Su5_D2-typ_SF"/>
</dbReference>
<evidence type="ECO:0000256" key="15">
    <source>
        <dbReference type="RuleBase" id="RU000591"/>
    </source>
</evidence>
<organism evidence="18 19">
    <name type="scientific">Candidatus Chromulinivorax destructor</name>
    <dbReference type="NCBI Taxonomy" id="2066483"/>
    <lineage>
        <taxon>Bacteria</taxon>
        <taxon>Candidatus Babelota</taxon>
        <taxon>Candidatus Babeliae</taxon>
        <taxon>Candidatus Babeliales</taxon>
        <taxon>Candidatus Chromulinivoraceae</taxon>
        <taxon>Candidatus Chromulinivorax</taxon>
    </lineage>
</organism>
<evidence type="ECO:0000256" key="1">
    <source>
        <dbReference type="ARBA" id="ARBA00004496"/>
    </source>
</evidence>
<protein>
    <recommendedName>
        <fullName evidence="10 11">Lon protease</fullName>
        <ecNumber evidence="10 11">3.4.21.53</ecNumber>
    </recommendedName>
    <alternativeName>
        <fullName evidence="10">ATP-dependent protease La</fullName>
    </alternativeName>
</protein>
<keyword evidence="3 10" id="KW-0645">Protease</keyword>
<dbReference type="InterPro" id="IPR027417">
    <property type="entry name" value="P-loop_NTPase"/>
</dbReference>
<dbReference type="PIRSF" id="PIRSF001174">
    <property type="entry name" value="Lon_proteas"/>
    <property type="match status" value="1"/>
</dbReference>
<dbReference type="InterPro" id="IPR027543">
    <property type="entry name" value="Lon_bac"/>
</dbReference>
<dbReference type="GO" id="GO:0004252">
    <property type="term" value="F:serine-type endopeptidase activity"/>
    <property type="evidence" value="ECO:0007669"/>
    <property type="project" value="UniProtKB-UniRule"/>
</dbReference>
<dbReference type="InterPro" id="IPR003593">
    <property type="entry name" value="AAA+_ATPase"/>
</dbReference>
<comment type="function">
    <text evidence="10">ATP-dependent serine protease that mediates the selective degradation of mutant and abnormal proteins as well as certain short-lived regulatory proteins. Required for cellular homeostasis and for survival from DNA damage and developmental changes induced by stress. Degrades polypeptides processively to yield small peptide fragments that are 5 to 10 amino acids long. Binds to DNA in a double-stranded, site-specific manner.</text>
</comment>
<dbReference type="PANTHER" id="PTHR10046">
    <property type="entry name" value="ATP DEPENDENT LON PROTEASE FAMILY MEMBER"/>
    <property type="match status" value="1"/>
</dbReference>
<dbReference type="SUPFAM" id="SSF54211">
    <property type="entry name" value="Ribosomal protein S5 domain 2-like"/>
    <property type="match status" value="1"/>
</dbReference>
<comment type="subcellular location">
    <subcellularLocation>
        <location evidence="1 10 11">Cytoplasm</location>
    </subcellularLocation>
</comment>
<evidence type="ECO:0000256" key="5">
    <source>
        <dbReference type="ARBA" id="ARBA00022801"/>
    </source>
</evidence>
<evidence type="ECO:0000259" key="16">
    <source>
        <dbReference type="PROSITE" id="PS51786"/>
    </source>
</evidence>
<dbReference type="InterPro" id="IPR015947">
    <property type="entry name" value="PUA-like_sf"/>
</dbReference>
<dbReference type="OrthoDB" id="9803599at2"/>
<dbReference type="SUPFAM" id="SSF88697">
    <property type="entry name" value="PUA domain-like"/>
    <property type="match status" value="1"/>
</dbReference>
<accession>A0A345ZBR5</accession>
<dbReference type="Gene3D" id="3.30.230.10">
    <property type="match status" value="1"/>
</dbReference>
<evidence type="ECO:0000256" key="9">
    <source>
        <dbReference type="ARBA" id="ARBA00050665"/>
    </source>
</evidence>
<keyword evidence="8 10" id="KW-0346">Stress response</keyword>
<feature type="active site" evidence="10 12">
    <location>
        <position position="728"/>
    </location>
</feature>
<evidence type="ECO:0000256" key="6">
    <source>
        <dbReference type="ARBA" id="ARBA00022825"/>
    </source>
</evidence>
<dbReference type="Pfam" id="PF22667">
    <property type="entry name" value="Lon_lid"/>
    <property type="match status" value="1"/>
</dbReference>
<dbReference type="GO" id="GO:0005737">
    <property type="term" value="C:cytoplasm"/>
    <property type="evidence" value="ECO:0007669"/>
    <property type="project" value="UniProtKB-SubCell"/>
</dbReference>
<dbReference type="AlphaFoldDB" id="A0A345ZBR5"/>
<evidence type="ECO:0000259" key="17">
    <source>
        <dbReference type="PROSITE" id="PS51787"/>
    </source>
</evidence>
<feature type="active site" evidence="10 12">
    <location>
        <position position="685"/>
    </location>
</feature>
<dbReference type="KEGG" id="cdes:C0J27_03175"/>
<keyword evidence="7 10" id="KW-0067">ATP-binding</keyword>
<dbReference type="Gene3D" id="2.30.130.40">
    <property type="entry name" value="LON domain-like"/>
    <property type="match status" value="1"/>
</dbReference>
<comment type="induction">
    <text evidence="10">By heat shock.</text>
</comment>
<dbReference type="InterPro" id="IPR046336">
    <property type="entry name" value="Lon_prtase_N_sf"/>
</dbReference>
<dbReference type="Pfam" id="PF00004">
    <property type="entry name" value="AAA"/>
    <property type="match status" value="1"/>
</dbReference>
<keyword evidence="6 10" id="KW-0720">Serine protease</keyword>
<dbReference type="SMART" id="SM00382">
    <property type="entry name" value="AAA"/>
    <property type="match status" value="1"/>
</dbReference>
<gene>
    <name evidence="10 18" type="primary">lon</name>
    <name evidence="18" type="ORF">C0J27_03175</name>
</gene>
<dbReference type="InterPro" id="IPR003959">
    <property type="entry name" value="ATPase_AAA_core"/>
</dbReference>
<dbReference type="NCBIfam" id="TIGR00763">
    <property type="entry name" value="lon"/>
    <property type="match status" value="1"/>
</dbReference>
<evidence type="ECO:0000256" key="10">
    <source>
        <dbReference type="HAMAP-Rule" id="MF_01973"/>
    </source>
</evidence>
<dbReference type="EC" id="3.4.21.53" evidence="10 11"/>
<dbReference type="GO" id="GO:0005524">
    <property type="term" value="F:ATP binding"/>
    <property type="evidence" value="ECO:0007669"/>
    <property type="project" value="UniProtKB-UniRule"/>
</dbReference>